<comment type="function">
    <text evidence="9">Involved in protein export. Participates in an early event of protein translocation.</text>
</comment>
<dbReference type="Proteomes" id="UP000177821">
    <property type="component" value="Unassembled WGS sequence"/>
</dbReference>
<dbReference type="EMBL" id="MHCX01000051">
    <property type="protein sequence ID" value="OGY28447.1"/>
    <property type="molecule type" value="Genomic_DNA"/>
</dbReference>
<dbReference type="Pfam" id="PF03840">
    <property type="entry name" value="SecG"/>
    <property type="match status" value="1"/>
</dbReference>
<evidence type="ECO:0000256" key="6">
    <source>
        <dbReference type="ARBA" id="ARBA00022989"/>
    </source>
</evidence>
<dbReference type="GO" id="GO:0009306">
    <property type="term" value="P:protein secretion"/>
    <property type="evidence" value="ECO:0007669"/>
    <property type="project" value="UniProtKB-UniRule"/>
</dbReference>
<protein>
    <recommendedName>
        <fullName evidence="9">Protein-export membrane protein SecG</fullName>
    </recommendedName>
</protein>
<reference evidence="10 11" key="1">
    <citation type="journal article" date="2016" name="Nat. Commun.">
        <title>Thousands of microbial genomes shed light on interconnected biogeochemical processes in an aquifer system.</title>
        <authorList>
            <person name="Anantharaman K."/>
            <person name="Brown C.T."/>
            <person name="Hug L.A."/>
            <person name="Sharon I."/>
            <person name="Castelle C.J."/>
            <person name="Probst A.J."/>
            <person name="Thomas B.C."/>
            <person name="Singh A."/>
            <person name="Wilkins M.J."/>
            <person name="Karaoz U."/>
            <person name="Brodie E.L."/>
            <person name="Williams K.H."/>
            <person name="Hubbard S.S."/>
            <person name="Banfield J.F."/>
        </authorList>
    </citation>
    <scope>NUCLEOTIDE SEQUENCE [LARGE SCALE GENOMIC DNA]</scope>
</reference>
<comment type="similarity">
    <text evidence="2 9">Belongs to the SecG family.</text>
</comment>
<evidence type="ECO:0000256" key="2">
    <source>
        <dbReference type="ARBA" id="ARBA00008445"/>
    </source>
</evidence>
<keyword evidence="4 9" id="KW-0812">Transmembrane</keyword>
<evidence type="ECO:0000313" key="11">
    <source>
        <dbReference type="Proteomes" id="UP000177821"/>
    </source>
</evidence>
<dbReference type="NCBIfam" id="TIGR00810">
    <property type="entry name" value="secG"/>
    <property type="match status" value="1"/>
</dbReference>
<keyword evidence="7 9" id="KW-0811">Translocation</keyword>
<evidence type="ECO:0000256" key="9">
    <source>
        <dbReference type="RuleBase" id="RU365087"/>
    </source>
</evidence>
<dbReference type="GO" id="GO:0015450">
    <property type="term" value="F:protein-transporting ATPase activity"/>
    <property type="evidence" value="ECO:0007669"/>
    <property type="project" value="UniProtKB-UniRule"/>
</dbReference>
<dbReference type="InterPro" id="IPR004692">
    <property type="entry name" value="SecG"/>
</dbReference>
<evidence type="ECO:0000313" key="10">
    <source>
        <dbReference type="EMBL" id="OGY28447.1"/>
    </source>
</evidence>
<keyword evidence="6 9" id="KW-1133">Transmembrane helix</keyword>
<proteinExistence type="inferred from homology"/>
<gene>
    <name evidence="10" type="ORF">A3J50_01600</name>
</gene>
<feature type="transmembrane region" description="Helical" evidence="9">
    <location>
        <begin position="50"/>
        <end position="71"/>
    </location>
</feature>
<keyword evidence="5 9" id="KW-0653">Protein transport</keyword>
<comment type="caution">
    <text evidence="9">Lacks conserved residue(s) required for the propagation of feature annotation.</text>
</comment>
<organism evidence="10 11">
    <name type="scientific">Candidatus Woykebacteria bacterium RIFCSPHIGHO2_02_FULL_43_16b</name>
    <dbReference type="NCBI Taxonomy" id="1802601"/>
    <lineage>
        <taxon>Bacteria</taxon>
        <taxon>Candidatus Woykeibacteriota</taxon>
    </lineage>
</organism>
<evidence type="ECO:0000256" key="3">
    <source>
        <dbReference type="ARBA" id="ARBA00022448"/>
    </source>
</evidence>
<keyword evidence="9" id="KW-1003">Cell membrane</keyword>
<comment type="caution">
    <text evidence="10">The sequence shown here is derived from an EMBL/GenBank/DDBJ whole genome shotgun (WGS) entry which is preliminary data.</text>
</comment>
<evidence type="ECO:0000256" key="7">
    <source>
        <dbReference type="ARBA" id="ARBA00023010"/>
    </source>
</evidence>
<dbReference type="AlphaFoldDB" id="A0A1G1WML5"/>
<name>A0A1G1WML5_9BACT</name>
<keyword evidence="8 9" id="KW-0472">Membrane</keyword>
<evidence type="ECO:0000256" key="4">
    <source>
        <dbReference type="ARBA" id="ARBA00022692"/>
    </source>
</evidence>
<accession>A0A1G1WML5</accession>
<comment type="subcellular location">
    <subcellularLocation>
        <location evidence="9">Cell membrane</location>
        <topology evidence="9">Multi-pass membrane protein</topology>
    </subcellularLocation>
    <subcellularLocation>
        <location evidence="1">Membrane</location>
        <topology evidence="1">Multi-pass membrane protein</topology>
    </subcellularLocation>
</comment>
<evidence type="ECO:0000256" key="8">
    <source>
        <dbReference type="ARBA" id="ARBA00023136"/>
    </source>
</evidence>
<dbReference type="GO" id="GO:0005886">
    <property type="term" value="C:plasma membrane"/>
    <property type="evidence" value="ECO:0007669"/>
    <property type="project" value="UniProtKB-SubCell"/>
</dbReference>
<evidence type="ECO:0000256" key="1">
    <source>
        <dbReference type="ARBA" id="ARBA00004141"/>
    </source>
</evidence>
<evidence type="ECO:0000256" key="5">
    <source>
        <dbReference type="ARBA" id="ARBA00022927"/>
    </source>
</evidence>
<dbReference type="PRINTS" id="PR01651">
    <property type="entry name" value="SECGEXPORT"/>
</dbReference>
<keyword evidence="3 9" id="KW-0813">Transport</keyword>
<sequence length="72" mass="7967">MKLYLTLFQVILSVGLIFLVLTQAKGAGLSNVFGGEGGIYRTKRGFEKMLHYATIVFSILFFATSLVIVLYS</sequence>